<dbReference type="RefSeq" id="WP_219617088.1">
    <property type="nucleotide sequence ID" value="NZ_FXZM01000006.1"/>
</dbReference>
<dbReference type="InterPro" id="IPR002355">
    <property type="entry name" value="Cu_oxidase_Cu_BS"/>
</dbReference>
<comment type="similarity">
    <text evidence="1">Belongs to the multicopper oxidase family.</text>
</comment>
<protein>
    <submittedName>
        <fullName evidence="6">Multicopper oxidase with three cupredoxin domains (Includes cell division protein FtsP and spore coat protein CotA)</fullName>
    </submittedName>
</protein>
<dbReference type="EMBL" id="FXZM01000006">
    <property type="protein sequence ID" value="SMY11910.1"/>
    <property type="molecule type" value="Genomic_DNA"/>
</dbReference>
<keyword evidence="6" id="KW-0132">Cell division</keyword>
<sequence length="517" mass="56555">MGAAVRHREAEIDTVTSAPSRRQLLMLTGLAGMTIPLGLTACSPSQGEFAPVGTVPLPIPPLAESEVVDGVRTFSLTAQTGESTLIAGRPEVSTPTVGYNGAFLGPTVRMADGESVRVAAENRLDVMTTLHWHGMHLPAEMDGGPHTPIEARSTRTVEWDVHQPAATLWYHPHPHGETEEQVLKGLTGLVIVDDEASRASGLPDEYGVDDVPLILQDRFLDEDGVIHRVEGDNALGTVGQTLLANGVSGTEFSVSAELVRLRILNGSAARFLDLSFADDRAFSLVGTDGGLLTEPVELTRLPLSPGERAEMLVRFAPNDRVELQTEEPEIPGAGFAASMGDQTAGVFVVFRAESSLASARAWQLPPDGRRQLHEEDAVRRREFELRMPFLNRREMDMERIDAIVRVGDTEVWEVTTPDAFPHNFHVHDVQFRVLDIDGGKPPVWLRGWKDTVPLHSGQHVRLIMRFEDYTDPAVPYMMHCHLLQHEDSGMMGQFLVTEDGAGPDRIALPETGGHGHH</sequence>
<dbReference type="PANTHER" id="PTHR48267">
    <property type="entry name" value="CUPREDOXIN SUPERFAMILY PROTEIN"/>
    <property type="match status" value="1"/>
</dbReference>
<evidence type="ECO:0000256" key="2">
    <source>
        <dbReference type="ARBA" id="ARBA00022723"/>
    </source>
</evidence>
<evidence type="ECO:0000256" key="3">
    <source>
        <dbReference type="ARBA" id="ARBA00023002"/>
    </source>
</evidence>
<dbReference type="PROSITE" id="PS00080">
    <property type="entry name" value="MULTICOPPER_OXIDASE2"/>
    <property type="match status" value="1"/>
</dbReference>
<evidence type="ECO:0000259" key="5">
    <source>
        <dbReference type="Pfam" id="PF07732"/>
    </source>
</evidence>
<keyword evidence="2" id="KW-0479">Metal-binding</keyword>
<dbReference type="PANTHER" id="PTHR48267:SF1">
    <property type="entry name" value="BILIRUBIN OXIDASE"/>
    <property type="match status" value="1"/>
</dbReference>
<evidence type="ECO:0000313" key="6">
    <source>
        <dbReference type="EMBL" id="SMY11910.1"/>
    </source>
</evidence>
<dbReference type="InterPro" id="IPR045087">
    <property type="entry name" value="Cu-oxidase_fam"/>
</dbReference>
<accession>A0A2H1L579</accession>
<dbReference type="Gene3D" id="2.60.40.420">
    <property type="entry name" value="Cupredoxins - blue copper proteins"/>
    <property type="match status" value="3"/>
</dbReference>
<dbReference type="Pfam" id="PF07732">
    <property type="entry name" value="Cu-oxidase_3"/>
    <property type="match status" value="1"/>
</dbReference>
<evidence type="ECO:0000256" key="1">
    <source>
        <dbReference type="ARBA" id="ARBA00010609"/>
    </source>
</evidence>
<dbReference type="AlphaFoldDB" id="A0A2H1L579"/>
<keyword evidence="6" id="KW-0131">Cell cycle</keyword>
<evidence type="ECO:0000313" key="7">
    <source>
        <dbReference type="Proteomes" id="UP000234462"/>
    </source>
</evidence>
<dbReference type="InterPro" id="IPR011706">
    <property type="entry name" value="Cu-oxidase_C"/>
</dbReference>
<dbReference type="InterPro" id="IPR008972">
    <property type="entry name" value="Cupredoxin"/>
</dbReference>
<keyword evidence="6" id="KW-0946">Virion</keyword>
<dbReference type="GO" id="GO:0051301">
    <property type="term" value="P:cell division"/>
    <property type="evidence" value="ECO:0007669"/>
    <property type="project" value="UniProtKB-KW"/>
</dbReference>
<keyword evidence="6" id="KW-0167">Capsid protein</keyword>
<organism evidence="6 7">
    <name type="scientific">Brevibacterium jeotgali</name>
    <dbReference type="NCBI Taxonomy" id="1262550"/>
    <lineage>
        <taxon>Bacteria</taxon>
        <taxon>Bacillati</taxon>
        <taxon>Actinomycetota</taxon>
        <taxon>Actinomycetes</taxon>
        <taxon>Micrococcales</taxon>
        <taxon>Brevibacteriaceae</taxon>
        <taxon>Brevibacterium</taxon>
    </lineage>
</organism>
<proteinExistence type="inferred from homology"/>
<evidence type="ECO:0000259" key="4">
    <source>
        <dbReference type="Pfam" id="PF07731"/>
    </source>
</evidence>
<dbReference type="SUPFAM" id="SSF49503">
    <property type="entry name" value="Cupredoxins"/>
    <property type="match status" value="3"/>
</dbReference>
<dbReference type="CDD" id="cd04232">
    <property type="entry name" value="CuRO_1_CueO_FtsP"/>
    <property type="match status" value="1"/>
</dbReference>
<keyword evidence="7" id="KW-1185">Reference proteome</keyword>
<keyword evidence="3" id="KW-0560">Oxidoreductase</keyword>
<dbReference type="Pfam" id="PF07731">
    <property type="entry name" value="Cu-oxidase_2"/>
    <property type="match status" value="1"/>
</dbReference>
<dbReference type="CDD" id="cd13890">
    <property type="entry name" value="CuRO_3_CueO_FtsP"/>
    <property type="match status" value="1"/>
</dbReference>
<feature type="domain" description="Plastocyanin-like" evidence="4">
    <location>
        <begin position="384"/>
        <end position="498"/>
    </location>
</feature>
<dbReference type="Proteomes" id="UP000234462">
    <property type="component" value="Unassembled WGS sequence"/>
</dbReference>
<feature type="domain" description="Plastocyanin-like" evidence="5">
    <location>
        <begin position="92"/>
        <end position="196"/>
    </location>
</feature>
<reference evidence="7" key="1">
    <citation type="submission" date="2017-03" db="EMBL/GenBank/DDBJ databases">
        <authorList>
            <person name="Monnet C."/>
        </authorList>
    </citation>
    <scope>NUCLEOTIDE SEQUENCE [LARGE SCALE GENOMIC DNA]</scope>
    <source>
        <strain evidence="7">SJ5-8</strain>
    </source>
</reference>
<name>A0A2H1L579_9MICO</name>
<gene>
    <name evidence="6" type="ORF">BJEO58_01502</name>
</gene>
<dbReference type="GO" id="GO:0005507">
    <property type="term" value="F:copper ion binding"/>
    <property type="evidence" value="ECO:0007669"/>
    <property type="project" value="InterPro"/>
</dbReference>
<dbReference type="InterPro" id="IPR011707">
    <property type="entry name" value="Cu-oxidase-like_N"/>
</dbReference>
<dbReference type="GO" id="GO:0016491">
    <property type="term" value="F:oxidoreductase activity"/>
    <property type="evidence" value="ECO:0007669"/>
    <property type="project" value="UniProtKB-KW"/>
</dbReference>